<gene>
    <name evidence="2" type="ORF">HF682_03685</name>
</gene>
<dbReference type="Pfam" id="PF01872">
    <property type="entry name" value="RibD_C"/>
    <property type="match status" value="1"/>
</dbReference>
<organism evidence="2 3">
    <name type="scientific">Leeia aquatica</name>
    <dbReference type="NCBI Taxonomy" id="2725557"/>
    <lineage>
        <taxon>Bacteria</taxon>
        <taxon>Pseudomonadati</taxon>
        <taxon>Pseudomonadota</taxon>
        <taxon>Betaproteobacteria</taxon>
        <taxon>Neisseriales</taxon>
        <taxon>Leeiaceae</taxon>
        <taxon>Leeia</taxon>
    </lineage>
</organism>
<dbReference type="EMBL" id="JABAIM010000001">
    <property type="protein sequence ID" value="NLR74253.1"/>
    <property type="molecule type" value="Genomic_DNA"/>
</dbReference>
<name>A0A847S380_9NEIS</name>
<dbReference type="PANTHER" id="PTHR38011:SF11">
    <property type="entry name" value="2,5-DIAMINO-6-RIBOSYLAMINO-4(3H)-PYRIMIDINONE 5'-PHOSPHATE REDUCTASE"/>
    <property type="match status" value="1"/>
</dbReference>
<dbReference type="GO" id="GO:0009231">
    <property type="term" value="P:riboflavin biosynthetic process"/>
    <property type="evidence" value="ECO:0007669"/>
    <property type="project" value="InterPro"/>
</dbReference>
<evidence type="ECO:0000259" key="1">
    <source>
        <dbReference type="Pfam" id="PF01872"/>
    </source>
</evidence>
<dbReference type="InterPro" id="IPR050765">
    <property type="entry name" value="Riboflavin_Biosynth_HTPR"/>
</dbReference>
<dbReference type="RefSeq" id="WP_168875877.1">
    <property type="nucleotide sequence ID" value="NZ_JABAIM010000001.1"/>
</dbReference>
<dbReference type="AlphaFoldDB" id="A0A847S380"/>
<sequence length="175" mass="18864">MRRLTYYVATSADGFIAHADGSLGGFLMEGPHVADFLDSLAAYDTVLMGRATYELGQSMGVLSPYPAMQQYVFSTQWQTSPHPDVQLVSGDAIAHVHSLKAAAGGNIWLCGGSRLASSLMAAGLIDNVILKVNPVLFGQGMRLFAAWEGIVPLQLTDIHHFDNGVTRLHYQLSKA</sequence>
<proteinExistence type="predicted"/>
<dbReference type="SUPFAM" id="SSF53597">
    <property type="entry name" value="Dihydrofolate reductase-like"/>
    <property type="match status" value="1"/>
</dbReference>
<dbReference type="GO" id="GO:0008703">
    <property type="term" value="F:5-amino-6-(5-phosphoribosylamino)uracil reductase activity"/>
    <property type="evidence" value="ECO:0007669"/>
    <property type="project" value="InterPro"/>
</dbReference>
<dbReference type="InterPro" id="IPR024072">
    <property type="entry name" value="DHFR-like_dom_sf"/>
</dbReference>
<comment type="caution">
    <text evidence="2">The sequence shown here is derived from an EMBL/GenBank/DDBJ whole genome shotgun (WGS) entry which is preliminary data.</text>
</comment>
<feature type="domain" description="Bacterial bifunctional deaminase-reductase C-terminal" evidence="1">
    <location>
        <begin position="4"/>
        <end position="165"/>
    </location>
</feature>
<protein>
    <submittedName>
        <fullName evidence="2">Dihydrofolate reductase</fullName>
    </submittedName>
</protein>
<reference evidence="2 3" key="1">
    <citation type="submission" date="2020-04" db="EMBL/GenBank/DDBJ databases">
        <title>Draft genome of Leeia sp. IMCC25680.</title>
        <authorList>
            <person name="Song J."/>
            <person name="Cho J.-C."/>
        </authorList>
    </citation>
    <scope>NUCLEOTIDE SEQUENCE [LARGE SCALE GENOMIC DNA]</scope>
    <source>
        <strain evidence="2 3">IMCC25680</strain>
    </source>
</reference>
<dbReference type="Gene3D" id="3.40.430.10">
    <property type="entry name" value="Dihydrofolate Reductase, subunit A"/>
    <property type="match status" value="1"/>
</dbReference>
<dbReference type="Proteomes" id="UP000587991">
    <property type="component" value="Unassembled WGS sequence"/>
</dbReference>
<dbReference type="PANTHER" id="PTHR38011">
    <property type="entry name" value="DIHYDROFOLATE REDUCTASE FAMILY PROTEIN (AFU_ORTHOLOGUE AFUA_8G06820)"/>
    <property type="match status" value="1"/>
</dbReference>
<accession>A0A847S380</accession>
<evidence type="ECO:0000313" key="3">
    <source>
        <dbReference type="Proteomes" id="UP000587991"/>
    </source>
</evidence>
<dbReference type="InterPro" id="IPR002734">
    <property type="entry name" value="RibDG_C"/>
</dbReference>
<evidence type="ECO:0000313" key="2">
    <source>
        <dbReference type="EMBL" id="NLR74253.1"/>
    </source>
</evidence>
<keyword evidence="3" id="KW-1185">Reference proteome</keyword>